<reference evidence="5 6" key="1">
    <citation type="submission" date="2022-12" db="EMBL/GenBank/DDBJ databases">
        <title>Chromosome-level genome of Tegillarca granosa.</title>
        <authorList>
            <person name="Kim J."/>
        </authorList>
    </citation>
    <scope>NUCLEOTIDE SEQUENCE [LARGE SCALE GENOMIC DNA]</scope>
    <source>
        <strain evidence="5">Teg-2019</strain>
        <tissue evidence="5">Adductor muscle</tissue>
    </source>
</reference>
<keyword evidence="1 2" id="KW-0175">Coiled coil</keyword>
<feature type="region of interest" description="Disordered" evidence="3">
    <location>
        <begin position="511"/>
        <end position="564"/>
    </location>
</feature>
<evidence type="ECO:0000256" key="2">
    <source>
        <dbReference type="SAM" id="Coils"/>
    </source>
</evidence>
<feature type="domain" description="GRIP" evidence="4">
    <location>
        <begin position="587"/>
        <end position="636"/>
    </location>
</feature>
<comment type="caution">
    <text evidence="5">The sequence shown here is derived from an EMBL/GenBank/DDBJ whole genome shotgun (WGS) entry which is preliminary data.</text>
</comment>
<feature type="coiled-coil region" evidence="2">
    <location>
        <begin position="467"/>
        <end position="508"/>
    </location>
</feature>
<feature type="region of interest" description="Disordered" evidence="3">
    <location>
        <begin position="1"/>
        <end position="47"/>
    </location>
</feature>
<dbReference type="EMBL" id="JARBDR010000523">
    <property type="protein sequence ID" value="KAJ8311239.1"/>
    <property type="molecule type" value="Genomic_DNA"/>
</dbReference>
<feature type="compositionally biased region" description="Polar residues" evidence="3">
    <location>
        <begin position="1"/>
        <end position="16"/>
    </location>
</feature>
<name>A0ABQ9F1G8_TEGGR</name>
<evidence type="ECO:0000313" key="5">
    <source>
        <dbReference type="EMBL" id="KAJ8311239.1"/>
    </source>
</evidence>
<dbReference type="PANTHER" id="PTHR23157">
    <property type="entry name" value="GRIP AND COILED-COIL DOMAIN-CONTAINING PROTEIN 1"/>
    <property type="match status" value="1"/>
</dbReference>
<dbReference type="InterPro" id="IPR000237">
    <property type="entry name" value="GRIP_dom"/>
</dbReference>
<dbReference type="PANTHER" id="PTHR23157:SF24">
    <property type="entry name" value="GOLGIN SUBFAMILY A MEMBER 1"/>
    <property type="match status" value="1"/>
</dbReference>
<feature type="compositionally biased region" description="Polar residues" evidence="3">
    <location>
        <begin position="25"/>
        <end position="38"/>
    </location>
</feature>
<protein>
    <recommendedName>
        <fullName evidence="4">GRIP domain-containing protein</fullName>
    </recommendedName>
</protein>
<dbReference type="InterPro" id="IPR051952">
    <property type="entry name" value="Golgi-autophagy_related"/>
</dbReference>
<dbReference type="Pfam" id="PF01465">
    <property type="entry name" value="GRIP"/>
    <property type="match status" value="1"/>
</dbReference>
<sequence length="663" mass="77162">MSKFGTSERNVVQSPLSKDKLGYESDTSSRTNPQSPTGSVRDENMQPLLKTKIRILKRWKQHWKSNKMELNEQYQASRAKMSEGFTLALEKKDELLNTQEELATLKEETQTKTEKLDKSETQVKELQNQVTSLTEQISNQLTTQVAEKSELENNYQSLQRNFEMHKNKDRIKMLEQRFQDQSLSGDDRVTALEAERTSVENKLEETRQQLTQIKSSWSEKINHLEQQIENLQVKLDDAEKRAKENWQLAQKKDSTYQDEKHNLETKLNKLELEKIDLETQLRAKITSLESQLTSLEEAKEHEKMAADSKIEHLEKKESDYLDKILHMEKKIEDVEQDRNKIVNENVTKTEELQKLQEENKKQKSELSQLKDKVIAYEEQIRETEEKLDKNSKTVKDKHTELQDCVKEKDKLLLRNAELSQELKTLQTSTDLRFKELEDLLMPYPLGSVKIEDLENKHENSLQSGKQMEILQKTVVDLEQQLLEKNKTLKKQEQRLTDLKKTLQRELKVQALPNDDPVVMDGSLQTPPLQRKNLTESPRTSPPKLSVENIVTDPYNSSHKQSDFHVKTGFKPSANSVGEIYDGRGAHPLEKDINFQYLKHVVLKFMLSRESEAIQLIRAVSMLLKFTIEEQRLIKETLEYKMSWFGSKPSSGSGQLKKVIPPSY</sequence>
<feature type="coiled-coil region" evidence="2">
    <location>
        <begin position="88"/>
        <end position="428"/>
    </location>
</feature>
<accession>A0ABQ9F1G8</accession>
<evidence type="ECO:0000313" key="6">
    <source>
        <dbReference type="Proteomes" id="UP001217089"/>
    </source>
</evidence>
<evidence type="ECO:0000256" key="3">
    <source>
        <dbReference type="SAM" id="MobiDB-lite"/>
    </source>
</evidence>
<organism evidence="5 6">
    <name type="scientific">Tegillarca granosa</name>
    <name type="common">Malaysian cockle</name>
    <name type="synonym">Anadara granosa</name>
    <dbReference type="NCBI Taxonomy" id="220873"/>
    <lineage>
        <taxon>Eukaryota</taxon>
        <taxon>Metazoa</taxon>
        <taxon>Spiralia</taxon>
        <taxon>Lophotrochozoa</taxon>
        <taxon>Mollusca</taxon>
        <taxon>Bivalvia</taxon>
        <taxon>Autobranchia</taxon>
        <taxon>Pteriomorphia</taxon>
        <taxon>Arcoida</taxon>
        <taxon>Arcoidea</taxon>
        <taxon>Arcidae</taxon>
        <taxon>Tegillarca</taxon>
    </lineage>
</organism>
<dbReference type="PROSITE" id="PS50913">
    <property type="entry name" value="GRIP"/>
    <property type="match status" value="1"/>
</dbReference>
<dbReference type="SMART" id="SM00755">
    <property type="entry name" value="Grip"/>
    <property type="match status" value="1"/>
</dbReference>
<dbReference type="Gene3D" id="1.10.220.60">
    <property type="entry name" value="GRIP domain"/>
    <property type="match status" value="1"/>
</dbReference>
<keyword evidence="6" id="KW-1185">Reference proteome</keyword>
<gene>
    <name evidence="5" type="ORF">KUTeg_011196</name>
</gene>
<evidence type="ECO:0000259" key="4">
    <source>
        <dbReference type="PROSITE" id="PS50913"/>
    </source>
</evidence>
<dbReference type="Proteomes" id="UP001217089">
    <property type="component" value="Unassembled WGS sequence"/>
</dbReference>
<evidence type="ECO:0000256" key="1">
    <source>
        <dbReference type="ARBA" id="ARBA00023054"/>
    </source>
</evidence>
<proteinExistence type="predicted"/>